<dbReference type="PRINTS" id="PR01217">
    <property type="entry name" value="PRICHEXTENSN"/>
</dbReference>
<comment type="caution">
    <text evidence="3">The sequence shown here is derived from an EMBL/GenBank/DDBJ whole genome shotgun (WGS) entry which is preliminary data.</text>
</comment>
<feature type="compositionally biased region" description="Basic and acidic residues" evidence="1">
    <location>
        <begin position="427"/>
        <end position="437"/>
    </location>
</feature>
<feature type="region of interest" description="Disordered" evidence="1">
    <location>
        <begin position="427"/>
        <end position="463"/>
    </location>
</feature>
<organism evidence="3 4">
    <name type="scientific">Cherax quadricarinatus</name>
    <name type="common">Australian red claw crayfish</name>
    <dbReference type="NCBI Taxonomy" id="27406"/>
    <lineage>
        <taxon>Eukaryota</taxon>
        <taxon>Metazoa</taxon>
        <taxon>Ecdysozoa</taxon>
        <taxon>Arthropoda</taxon>
        <taxon>Crustacea</taxon>
        <taxon>Multicrustacea</taxon>
        <taxon>Malacostraca</taxon>
        <taxon>Eumalacostraca</taxon>
        <taxon>Eucarida</taxon>
        <taxon>Decapoda</taxon>
        <taxon>Pleocyemata</taxon>
        <taxon>Astacidea</taxon>
        <taxon>Parastacoidea</taxon>
        <taxon>Parastacidae</taxon>
        <taxon>Cherax</taxon>
    </lineage>
</organism>
<evidence type="ECO:0000256" key="2">
    <source>
        <dbReference type="SAM" id="Phobius"/>
    </source>
</evidence>
<keyword evidence="2" id="KW-0472">Membrane</keyword>
<protein>
    <submittedName>
        <fullName evidence="3">Uncharacterized protein</fullName>
    </submittedName>
</protein>
<reference evidence="3 4" key="1">
    <citation type="journal article" date="2024" name="BMC Genomics">
        <title>Genome assembly of redclaw crayfish (Cherax quadricarinatus) provides insights into its immune adaptation and hypoxia tolerance.</title>
        <authorList>
            <person name="Liu Z."/>
            <person name="Zheng J."/>
            <person name="Li H."/>
            <person name="Fang K."/>
            <person name="Wang S."/>
            <person name="He J."/>
            <person name="Zhou D."/>
            <person name="Weng S."/>
            <person name="Chi M."/>
            <person name="Gu Z."/>
            <person name="He J."/>
            <person name="Li F."/>
            <person name="Wang M."/>
        </authorList>
    </citation>
    <scope>NUCLEOTIDE SEQUENCE [LARGE SCALE GENOMIC DNA]</scope>
    <source>
        <strain evidence="3">ZL_2023a</strain>
    </source>
</reference>
<feature type="non-terminal residue" evidence="3">
    <location>
        <position position="1"/>
    </location>
</feature>
<keyword evidence="2" id="KW-0812">Transmembrane</keyword>
<dbReference type="EMBL" id="JARKIK010000044">
    <property type="protein sequence ID" value="KAK8736620.1"/>
    <property type="molecule type" value="Genomic_DNA"/>
</dbReference>
<feature type="transmembrane region" description="Helical" evidence="2">
    <location>
        <begin position="6"/>
        <end position="29"/>
    </location>
</feature>
<evidence type="ECO:0000313" key="4">
    <source>
        <dbReference type="Proteomes" id="UP001445076"/>
    </source>
</evidence>
<feature type="transmembrane region" description="Helical" evidence="2">
    <location>
        <begin position="105"/>
        <end position="130"/>
    </location>
</feature>
<gene>
    <name evidence="3" type="ORF">OTU49_005096</name>
</gene>
<accession>A0AAW0WWD1</accession>
<keyword evidence="2" id="KW-1133">Transmembrane helix</keyword>
<keyword evidence="4" id="KW-1185">Reference proteome</keyword>
<proteinExistence type="predicted"/>
<dbReference type="AlphaFoldDB" id="A0AAW0WWD1"/>
<sequence length="463" mass="52331">VPTKMKKFTLFVCAFLVLCGLSLIVRHVYRQILRSQKLEKETLEKSIIAYGIYDFNLLMDNNKDEVFECSTWIVEIPVAGLVYESWCLEKYLEVLRRRMEHLNHIRILITTKITHLLITGFILTIVYAIYQAVKVILTARTQLSSPVFPLERQALIALGPPPFLPLGPPPVFALELSPPTKYQINFHKILSVLLALTPLKTLHLALPLSKTLPLALPPPEPLPLALPPPKTLPLAILPSKTLPLALQPPKTLPLALPPHKTISLSLPPNKTLPLAHPPPKTLSLALPPPKTLPLALPPPKTLPLFLPSPNTLPLALPPSVILPLALPQSKTVPAPLPTPETLPLALPPPETHQLSLFPPPTFSLDQQYPQFVFICSKWFPLETNPQHQTIANQAQHTPQNNLLDKAKQNRLEKMILKKECFQKNKESWKRMKKEQQYSRRTWMPSKSVNRIREQKQVNRKQRK</sequence>
<dbReference type="Proteomes" id="UP001445076">
    <property type="component" value="Unassembled WGS sequence"/>
</dbReference>
<evidence type="ECO:0000256" key="1">
    <source>
        <dbReference type="SAM" id="MobiDB-lite"/>
    </source>
</evidence>
<name>A0AAW0WWD1_CHEQU</name>
<evidence type="ECO:0000313" key="3">
    <source>
        <dbReference type="EMBL" id="KAK8736620.1"/>
    </source>
</evidence>